<dbReference type="RefSeq" id="WP_093288911.1">
    <property type="nucleotide sequence ID" value="NZ_FOFS01000014.1"/>
</dbReference>
<protein>
    <recommendedName>
        <fullName evidence="4">Outer membrane protein beta-barrel domain-containing protein</fullName>
    </recommendedName>
</protein>
<dbReference type="AlphaFoldDB" id="A0A1H9KXE9"/>
<organism evidence="2 3">
    <name type="scientific">Solimonas aquatica</name>
    <dbReference type="NCBI Taxonomy" id="489703"/>
    <lineage>
        <taxon>Bacteria</taxon>
        <taxon>Pseudomonadati</taxon>
        <taxon>Pseudomonadota</taxon>
        <taxon>Gammaproteobacteria</taxon>
        <taxon>Nevskiales</taxon>
        <taxon>Nevskiaceae</taxon>
        <taxon>Solimonas</taxon>
    </lineage>
</organism>
<reference evidence="2 3" key="1">
    <citation type="submission" date="2016-10" db="EMBL/GenBank/DDBJ databases">
        <authorList>
            <person name="de Groot N.N."/>
        </authorList>
    </citation>
    <scope>NUCLEOTIDE SEQUENCE [LARGE SCALE GENOMIC DNA]</scope>
    <source>
        <strain evidence="2 3">DSM 25927</strain>
    </source>
</reference>
<evidence type="ECO:0000313" key="3">
    <source>
        <dbReference type="Proteomes" id="UP000199233"/>
    </source>
</evidence>
<feature type="signal peptide" evidence="1">
    <location>
        <begin position="1"/>
        <end position="24"/>
    </location>
</feature>
<dbReference type="Gene3D" id="2.40.160.170">
    <property type="match status" value="1"/>
</dbReference>
<accession>A0A1H9KXE9</accession>
<feature type="chain" id="PRO_5011509007" description="Outer membrane protein beta-barrel domain-containing protein" evidence="1">
    <location>
        <begin position="25"/>
        <end position="259"/>
    </location>
</feature>
<keyword evidence="3" id="KW-1185">Reference proteome</keyword>
<proteinExistence type="predicted"/>
<dbReference type="STRING" id="489703.SAMN04488038_11486"/>
<evidence type="ECO:0000313" key="2">
    <source>
        <dbReference type="EMBL" id="SER03901.1"/>
    </source>
</evidence>
<sequence length="259" mass="27538">MNKTQKLQVLAASMLLLAPLLAPAQETDGTAAPAPAPVSGPAPYGGIGINLGSTGLGIDYRYGFNRFLALRGGYQFGSYSHDWDQDGNTYTGKLKANAAKLMLDVMPFGGGFRLSAGLYTKVPEFTLKARGLQQYDYNDTPYNGDLKVDGGIDLGKAAPYLGLGWGGTPNGRGFGVGFDMGVLIGKSPDVRLSATGRACDASVDSACDPNGVSGFDVSSSDPRALVFQQDLKDEIARIEDDAKSFRFWPVLNLALVYRF</sequence>
<dbReference type="Proteomes" id="UP000199233">
    <property type="component" value="Unassembled WGS sequence"/>
</dbReference>
<gene>
    <name evidence="2" type="ORF">SAMN04488038_11486</name>
</gene>
<dbReference type="OrthoDB" id="7061880at2"/>
<evidence type="ECO:0000256" key="1">
    <source>
        <dbReference type="SAM" id="SignalP"/>
    </source>
</evidence>
<name>A0A1H9KXE9_9GAMM</name>
<evidence type="ECO:0008006" key="4">
    <source>
        <dbReference type="Google" id="ProtNLM"/>
    </source>
</evidence>
<dbReference type="EMBL" id="FOFS01000014">
    <property type="protein sequence ID" value="SER03901.1"/>
    <property type="molecule type" value="Genomic_DNA"/>
</dbReference>
<keyword evidence="1" id="KW-0732">Signal</keyword>